<evidence type="ECO:0000256" key="5">
    <source>
        <dbReference type="ARBA" id="ARBA00022989"/>
    </source>
</evidence>
<comment type="caution">
    <text evidence="9">The sequence shown here is derived from an EMBL/GenBank/DDBJ whole genome shotgun (WGS) entry which is preliminary data.</text>
</comment>
<keyword evidence="3" id="KW-0813">Transport</keyword>
<evidence type="ECO:0000256" key="3">
    <source>
        <dbReference type="ARBA" id="ARBA00022448"/>
    </source>
</evidence>
<keyword evidence="10" id="KW-1185">Reference proteome</keyword>
<dbReference type="Gene3D" id="1.20.1250.20">
    <property type="entry name" value="MFS general substrate transporter like domains"/>
    <property type="match status" value="1"/>
</dbReference>
<dbReference type="AlphaFoldDB" id="A0AA38XY24"/>
<feature type="transmembrane region" description="Helical" evidence="8">
    <location>
        <begin position="379"/>
        <end position="403"/>
    </location>
</feature>
<feature type="transmembrane region" description="Helical" evidence="8">
    <location>
        <begin position="191"/>
        <end position="216"/>
    </location>
</feature>
<dbReference type="InterPro" id="IPR011701">
    <property type="entry name" value="MFS"/>
</dbReference>
<accession>A0AA38XY24</accession>
<dbReference type="PANTHER" id="PTHR23501:SF92">
    <property type="entry name" value="GLUTATHIONE EXCHANGER 1-RELATED"/>
    <property type="match status" value="1"/>
</dbReference>
<comment type="subcellular location">
    <subcellularLocation>
        <location evidence="1">Endomembrane system</location>
        <topology evidence="1">Multi-pass membrane protein</topology>
    </subcellularLocation>
</comment>
<feature type="transmembrane region" description="Helical" evidence="8">
    <location>
        <begin position="134"/>
        <end position="152"/>
    </location>
</feature>
<feature type="transmembrane region" description="Helical" evidence="8">
    <location>
        <begin position="410"/>
        <end position="427"/>
    </location>
</feature>
<dbReference type="PANTHER" id="PTHR23501">
    <property type="entry name" value="MAJOR FACILITATOR SUPERFAMILY"/>
    <property type="match status" value="1"/>
</dbReference>
<name>A0AA38XY24_9EURO</name>
<evidence type="ECO:0000256" key="7">
    <source>
        <dbReference type="ARBA" id="ARBA00023136"/>
    </source>
</evidence>
<evidence type="ECO:0000313" key="10">
    <source>
        <dbReference type="Proteomes" id="UP001172681"/>
    </source>
</evidence>
<evidence type="ECO:0000256" key="2">
    <source>
        <dbReference type="ARBA" id="ARBA00008335"/>
    </source>
</evidence>
<comment type="similarity">
    <text evidence="2">Belongs to the major facilitator superfamily.</text>
</comment>
<proteinExistence type="inferred from homology"/>
<evidence type="ECO:0000256" key="1">
    <source>
        <dbReference type="ARBA" id="ARBA00004127"/>
    </source>
</evidence>
<dbReference type="GO" id="GO:0005886">
    <property type="term" value="C:plasma membrane"/>
    <property type="evidence" value="ECO:0007669"/>
    <property type="project" value="TreeGrafter"/>
</dbReference>
<feature type="transmembrane region" description="Helical" evidence="8">
    <location>
        <begin position="158"/>
        <end position="179"/>
    </location>
</feature>
<sequence length="609" mass="66468">MQQSVLPDADASLVRDTIQKDDINKDLSRHQGSLSEVNAPPGPSKPMLPGIARVEAAASQLTQTKRWTLFIFIFIFGYAFGLDSLVRNTYVAYATSSMQNHSLLATVNVIQGVVGAAIQPSVAKLTDAFGRFEVFALGVALYTIGTVVQAAAVNITGLSAGAVLTQLGYSIFFLTLDIIIADFTSMKTRLFFSYIPSLSFIINTWVSGDVTSAVLALTSWKWGIGMFAIIIPGCAMPLIWLLFMLGYQAKRTQIDQNKEHLTLLPSLGTLIWELDLIGILLLTGSLALILIPLTLAGGNSSKWNQAGILTPIILGVLLLPAFVVWEQKTSSPLLPGYLMTDWTVWGCITINIFYAFGLMCHESYLFTLLIVSYNFSLLSATRVASLWTFSSVVTAFIVSLVIIKVRRLKGFIIGGISLSFVGYGLAYHYRGDTSSQSGVIGAEIVIGVGSGLFAYSTLVLGQTAARHQDIGVLIATLFTCNTVGRALGSCISGAIWTQTLYDELSQNLAPFGNATLASAIYAAPLNVVPDYPVGTVERDAIIHSYRYIQRLLTITSFCIYVPMLLFALFLRDPRLSDLQMQPEANARAAGGVEKPRWLHNHWFLPWRRQ</sequence>
<dbReference type="SUPFAM" id="SSF103473">
    <property type="entry name" value="MFS general substrate transporter"/>
    <property type="match status" value="1"/>
</dbReference>
<feature type="transmembrane region" description="Helical" evidence="8">
    <location>
        <begin position="69"/>
        <end position="90"/>
    </location>
</feature>
<protein>
    <submittedName>
        <fullName evidence="9">Uncharacterized protein</fullName>
    </submittedName>
</protein>
<dbReference type="Proteomes" id="UP001172681">
    <property type="component" value="Unassembled WGS sequence"/>
</dbReference>
<feature type="transmembrane region" description="Helical" evidence="8">
    <location>
        <begin position="222"/>
        <end position="247"/>
    </location>
</feature>
<keyword evidence="4 8" id="KW-0812">Transmembrane</keyword>
<reference evidence="9" key="1">
    <citation type="submission" date="2022-10" db="EMBL/GenBank/DDBJ databases">
        <title>Culturing micro-colonial fungi from biological soil crusts in the Mojave desert and describing Neophaeococcomyces mojavensis, and introducing the new genera and species Taxawa tesnikishii.</title>
        <authorList>
            <person name="Kurbessoian T."/>
            <person name="Stajich J.E."/>
        </authorList>
    </citation>
    <scope>NUCLEOTIDE SEQUENCE</scope>
    <source>
        <strain evidence="9">TK_35</strain>
    </source>
</reference>
<dbReference type="GO" id="GO:0015343">
    <property type="term" value="F:siderophore-iron transmembrane transporter activity"/>
    <property type="evidence" value="ECO:0007669"/>
    <property type="project" value="TreeGrafter"/>
</dbReference>
<evidence type="ECO:0000313" key="9">
    <source>
        <dbReference type="EMBL" id="KAJ9626769.1"/>
    </source>
</evidence>
<dbReference type="EMBL" id="JAPDRN010000080">
    <property type="protein sequence ID" value="KAJ9626769.1"/>
    <property type="molecule type" value="Genomic_DNA"/>
</dbReference>
<evidence type="ECO:0000256" key="6">
    <source>
        <dbReference type="ARBA" id="ARBA00023065"/>
    </source>
</evidence>
<evidence type="ECO:0000256" key="8">
    <source>
        <dbReference type="SAM" id="Phobius"/>
    </source>
</evidence>
<feature type="transmembrane region" description="Helical" evidence="8">
    <location>
        <begin position="337"/>
        <end position="359"/>
    </location>
</feature>
<keyword evidence="6" id="KW-0406">Ion transport</keyword>
<dbReference type="GO" id="GO:0005768">
    <property type="term" value="C:endosome"/>
    <property type="evidence" value="ECO:0007669"/>
    <property type="project" value="TreeGrafter"/>
</dbReference>
<feature type="transmembrane region" description="Helical" evidence="8">
    <location>
        <begin position="102"/>
        <end position="122"/>
    </location>
</feature>
<keyword evidence="7 8" id="KW-0472">Membrane</keyword>
<feature type="transmembrane region" description="Helical" evidence="8">
    <location>
        <begin position="547"/>
        <end position="570"/>
    </location>
</feature>
<evidence type="ECO:0000256" key="4">
    <source>
        <dbReference type="ARBA" id="ARBA00022692"/>
    </source>
</evidence>
<dbReference type="InterPro" id="IPR036259">
    <property type="entry name" value="MFS_trans_sf"/>
</dbReference>
<feature type="transmembrane region" description="Helical" evidence="8">
    <location>
        <begin position="439"/>
        <end position="460"/>
    </location>
</feature>
<dbReference type="FunFam" id="1.20.1250.20:FF:000197">
    <property type="entry name" value="Siderophore iron transporter 1"/>
    <property type="match status" value="1"/>
</dbReference>
<gene>
    <name evidence="9" type="ORF">H2204_009914</name>
</gene>
<feature type="transmembrane region" description="Helical" evidence="8">
    <location>
        <begin position="267"/>
        <end position="291"/>
    </location>
</feature>
<organism evidence="9 10">
    <name type="scientific">Knufia peltigerae</name>
    <dbReference type="NCBI Taxonomy" id="1002370"/>
    <lineage>
        <taxon>Eukaryota</taxon>
        <taxon>Fungi</taxon>
        <taxon>Dikarya</taxon>
        <taxon>Ascomycota</taxon>
        <taxon>Pezizomycotina</taxon>
        <taxon>Eurotiomycetes</taxon>
        <taxon>Chaetothyriomycetidae</taxon>
        <taxon>Chaetothyriales</taxon>
        <taxon>Trichomeriaceae</taxon>
        <taxon>Knufia</taxon>
    </lineage>
</organism>
<feature type="transmembrane region" description="Helical" evidence="8">
    <location>
        <begin position="303"/>
        <end position="325"/>
    </location>
</feature>
<keyword evidence="5 8" id="KW-1133">Transmembrane helix</keyword>
<dbReference type="GO" id="GO:0005774">
    <property type="term" value="C:vacuolar membrane"/>
    <property type="evidence" value="ECO:0007669"/>
    <property type="project" value="TreeGrafter"/>
</dbReference>
<dbReference type="Pfam" id="PF07690">
    <property type="entry name" value="MFS_1"/>
    <property type="match status" value="1"/>
</dbReference>